<evidence type="ECO:0000313" key="2">
    <source>
        <dbReference type="Proteomes" id="UP000616724"/>
    </source>
</evidence>
<sequence>MVRGFCSLSEQVCQNHVAGEGVSLIKTGMVKPGLTLCIRTSDGRVGTVSVTQVTHDALGGWISGTSTIWY</sequence>
<keyword evidence="2" id="KW-1185">Reference proteome</keyword>
<proteinExistence type="predicted"/>
<dbReference type="EMBL" id="BOOH01000074">
    <property type="protein sequence ID" value="GIH81321.1"/>
    <property type="molecule type" value="Genomic_DNA"/>
</dbReference>
<accession>A0A8J3RWD6</accession>
<dbReference type="AlphaFoldDB" id="A0A8J3RWD6"/>
<name>A0A8J3RWD6_9ACTN</name>
<comment type="caution">
    <text evidence="1">The sequence shown here is derived from an EMBL/GenBank/DDBJ whole genome shotgun (WGS) entry which is preliminary data.</text>
</comment>
<protein>
    <submittedName>
        <fullName evidence="1">Uncharacterized protein</fullName>
    </submittedName>
</protein>
<dbReference type="Proteomes" id="UP000616724">
    <property type="component" value="Unassembled WGS sequence"/>
</dbReference>
<evidence type="ECO:0000313" key="1">
    <source>
        <dbReference type="EMBL" id="GIH81321.1"/>
    </source>
</evidence>
<gene>
    <name evidence="1" type="ORF">Plo01_77500</name>
</gene>
<organism evidence="1 2">
    <name type="scientific">Planobispora longispora</name>
    <dbReference type="NCBI Taxonomy" id="28887"/>
    <lineage>
        <taxon>Bacteria</taxon>
        <taxon>Bacillati</taxon>
        <taxon>Actinomycetota</taxon>
        <taxon>Actinomycetes</taxon>
        <taxon>Streptosporangiales</taxon>
        <taxon>Streptosporangiaceae</taxon>
        <taxon>Planobispora</taxon>
    </lineage>
</organism>
<reference evidence="1 2" key="1">
    <citation type="submission" date="2021-01" db="EMBL/GenBank/DDBJ databases">
        <title>Whole genome shotgun sequence of Planobispora longispora NBRC 13918.</title>
        <authorList>
            <person name="Komaki H."/>
            <person name="Tamura T."/>
        </authorList>
    </citation>
    <scope>NUCLEOTIDE SEQUENCE [LARGE SCALE GENOMIC DNA]</scope>
    <source>
        <strain evidence="1 2">NBRC 13918</strain>
    </source>
</reference>